<reference evidence="1" key="1">
    <citation type="submission" date="2013-07" db="EMBL/GenBank/DDBJ databases">
        <title>Recombinant Noroviruses.</title>
        <authorList>
            <person name="Ruether I.G.A."/>
        </authorList>
    </citation>
    <scope>NUCLEOTIDE SEQUENCE</scope>
    <source>
        <strain evidence="1">KR1</strain>
    </source>
</reference>
<organism evidence="1">
    <name type="scientific">Norovirus GII</name>
    <dbReference type="NCBI Taxonomy" id="122929"/>
    <lineage>
        <taxon>Viruses</taxon>
        <taxon>Riboviria</taxon>
        <taxon>Orthornavirae</taxon>
        <taxon>Pisuviricota</taxon>
        <taxon>Pisoniviricetes</taxon>
        <taxon>Picornavirales</taxon>
        <taxon>Caliciviridae</taxon>
        <taxon>Norovirus</taxon>
        <taxon>Norovirus norwalkense</taxon>
        <taxon>Norwalk virus</taxon>
    </lineage>
</organism>
<dbReference type="EMBL" id="KF369979">
    <property type="protein sequence ID" value="AGX15431.1"/>
    <property type="molecule type" value="Genomic_RNA"/>
</dbReference>
<feature type="non-terminal residue" evidence="1">
    <location>
        <position position="106"/>
    </location>
</feature>
<proteinExistence type="predicted"/>
<sequence>RMYNGYALGFELQINPTGNAFTARKSNVGTGRRSVPTYCLSPRQNTMLRNFEKDFQQFLPVLYALQAPMVIFYHYTQSKDCKIKIPTILNTSYYENTDPDDVFTVS</sequence>
<protein>
    <submittedName>
        <fullName evidence="1">Capsid protein</fullName>
    </submittedName>
</protein>
<evidence type="ECO:0000313" key="1">
    <source>
        <dbReference type="EMBL" id="AGX15431.1"/>
    </source>
</evidence>
<feature type="non-terminal residue" evidence="1">
    <location>
        <position position="1"/>
    </location>
</feature>
<accession>A0A075C9U5</accession>
<name>A0A075C9U5_NORV</name>